<dbReference type="GeneID" id="60326475"/>
<proteinExistence type="predicted"/>
<organism evidence="2 3">
    <name type="scientific">Mycobacterium phage BodEinwohner17</name>
    <dbReference type="NCBI Taxonomy" id="2708630"/>
    <lineage>
        <taxon>Viruses</taxon>
        <taxon>Duplodnaviria</taxon>
        <taxon>Heunggongvirae</taxon>
        <taxon>Uroviricota</taxon>
        <taxon>Caudoviricetes</taxon>
        <taxon>Gracegardnervirinae</taxon>
        <taxon>Cheoctovirus</taxon>
        <taxon>Cheoctovirus bodeinwohner17</taxon>
    </lineage>
</organism>
<evidence type="ECO:0000313" key="3">
    <source>
        <dbReference type="Proteomes" id="UP000503236"/>
    </source>
</evidence>
<gene>
    <name evidence="2" type="primary">82</name>
    <name evidence="2" type="ORF">SEA_BODEINWOHNER17_82</name>
</gene>
<reference evidence="2 3" key="1">
    <citation type="submission" date="2020-01" db="EMBL/GenBank/DDBJ databases">
        <authorList>
            <person name="Anders K.R."/>
            <person name="Asai D.J."/>
            <person name="Barmoy M.A."/>
            <person name="Bates T.C."/>
            <person name="Biederman W.H."/>
            <person name="Breakwell D.P."/>
            <person name="Bullock S.K."/>
            <person name="Butela K.A."/>
            <person name="Chan K."/>
            <person name="Chaudhary S."/>
            <person name="Chien P."/>
            <person name="Church J.C."/>
            <person name="Clifton K.B."/>
            <person name="Crane A.E."/>
            <person name="Cresawn S.G."/>
            <person name="Davila-Aguer C."/>
            <person name="Elwess N.L."/>
            <person name="Gallagher C.J."/>
            <person name="GarciaCostas A."/>
            <person name="Garlena R.A."/>
            <person name="Gibb B.P."/>
            <person name="Gleichsner A.M."/>
            <person name="Grasis J.A."/>
            <person name="Gusky S.B."/>
            <person name="Heller D.M."/>
            <person name="Heninger S.G."/>
            <person name="Holloway J.R."/>
            <person name="Jacobs-Sera D."/>
            <person name="Joshi G.S."/>
            <person name="Kanther M.L."/>
            <person name="Labonte J.M."/>
            <person name="Landry C.A."/>
            <person name="Lavallee-Adam M."/>
            <person name="Lee L."/>
            <person name="MacLea K.S."/>
            <person name="Mahmoudian-Geller M."/>
            <person name="Markov S.A."/>
            <person name="Maughan J.A."/>
            <person name="Molloy S.D."/>
            <person name="Nance H.A."/>
            <person name="Ndolo T.M."/>
            <person name="Pfeifer S.P."/>
            <person name="Phillis R.W."/>
            <person name="Pope W.H."/>
            <person name="Rivera-Figueroa F.J."/>
            <person name="Rocheleau J.M."/>
            <person name="Rudner A.D."/>
            <person name="Russell D.A."/>
            <person name="Sivanathan V."/>
            <person name="Starkey K.D."/>
            <person name="Sunnen C.N."/>
            <person name="Sweet T.S."/>
            <person name="Teschke C.M."/>
            <person name="Vazquez-Montes A."/>
            <person name="Walker J.R."/>
            <person name="White G.J."/>
            <person name="Williams D.C."/>
            <person name="Wisner E.M."/>
            <person name="Hatfull G.F."/>
        </authorList>
    </citation>
    <scope>NUCLEOTIDE SEQUENCE [LARGE SCALE GENOMIC DNA]</scope>
</reference>
<feature type="compositionally biased region" description="Polar residues" evidence="1">
    <location>
        <begin position="19"/>
        <end position="28"/>
    </location>
</feature>
<name>A0A6G6XSP9_9CAUD</name>
<accession>A0A6G6XSP9</accession>
<evidence type="ECO:0000256" key="1">
    <source>
        <dbReference type="SAM" id="MobiDB-lite"/>
    </source>
</evidence>
<dbReference type="EMBL" id="MN945900">
    <property type="protein sequence ID" value="QIG61476.1"/>
    <property type="molecule type" value="Genomic_DNA"/>
</dbReference>
<keyword evidence="3" id="KW-1185">Reference proteome</keyword>
<dbReference type="Proteomes" id="UP000503236">
    <property type="component" value="Segment"/>
</dbReference>
<protein>
    <submittedName>
        <fullName evidence="2">Uncharacterized protein</fullName>
    </submittedName>
</protein>
<dbReference type="KEGG" id="vg:60326475"/>
<sequence length="28" mass="2844">MSGGDKGEGVKVAQRGVQPPQSTTGDEQ</sequence>
<evidence type="ECO:0000313" key="2">
    <source>
        <dbReference type="EMBL" id="QIG61476.1"/>
    </source>
</evidence>
<feature type="region of interest" description="Disordered" evidence="1">
    <location>
        <begin position="1"/>
        <end position="28"/>
    </location>
</feature>
<dbReference type="RefSeq" id="YP_009954978.1">
    <property type="nucleotide sequence ID" value="NC_051637.1"/>
</dbReference>